<dbReference type="SMART" id="SM00642">
    <property type="entry name" value="Aamy"/>
    <property type="match status" value="1"/>
</dbReference>
<dbReference type="RefSeq" id="WP_076551337.1">
    <property type="nucleotide sequence ID" value="NZ_FTMA01000012.1"/>
</dbReference>
<proteinExistence type="inferred from homology"/>
<dbReference type="AlphaFoldDB" id="A0A1N7AKI3"/>
<dbReference type="GO" id="GO:0004553">
    <property type="term" value="F:hydrolase activity, hydrolyzing O-glycosyl compounds"/>
    <property type="evidence" value="ECO:0007669"/>
    <property type="project" value="InterPro"/>
</dbReference>
<dbReference type="Gene3D" id="2.60.40.10">
    <property type="entry name" value="Immunoglobulins"/>
    <property type="match status" value="1"/>
</dbReference>
<dbReference type="Gene3D" id="3.20.20.80">
    <property type="entry name" value="Glycosidases"/>
    <property type="match status" value="1"/>
</dbReference>
<dbReference type="Gene3D" id="2.60.40.1180">
    <property type="entry name" value="Golgi alpha-mannosidase II"/>
    <property type="match status" value="1"/>
</dbReference>
<comment type="similarity">
    <text evidence="1">Belongs to the glycosyl hydrolase 13 family.</text>
</comment>
<dbReference type="Pfam" id="PF02922">
    <property type="entry name" value="CBM_48"/>
    <property type="match status" value="1"/>
</dbReference>
<dbReference type="InterPro" id="IPR013783">
    <property type="entry name" value="Ig-like_fold"/>
</dbReference>
<evidence type="ECO:0000256" key="1">
    <source>
        <dbReference type="ARBA" id="ARBA00008061"/>
    </source>
</evidence>
<dbReference type="InterPro" id="IPR006047">
    <property type="entry name" value="GH13_cat_dom"/>
</dbReference>
<name>A0A1N7AKI3_9FLAO</name>
<sequence length="649" mass="73882">MRFNSCKNRKIIANSDSYPTPANENLWPQYSKDSTLFKLWSPNAEKVILRLFRTGNDSESYVSHSLNKINQGIWQISVTGDLNGTYYTFQVKEPDKWLNETPGIYAKAVGVNGNRAMVIDMKGTNPKDWQDDFFPILNYPNEAIIYELHVRDMTIHPQSGSAMPGTYLGLVETGTTGPNKIATGIDHLKELGITHVHLLPTFDHYAIDEANLNTPQFNWGYDPQNYNVPEGSFSSDPFNAEVRIKEFKQMVKIFHDNGIGVILDAAYNHTGKTEESNFNLEVSGYYYRHWEDGSYSNAAACGNETASERTMMRKFMIESVLYWTKEYHIDGFRFDLMGIHDIETMNKLSDAVLEINSNALLYGEGWTAKDSPLPVEKRALKKHTQQLPKIAAFNDDLRDGLKGSVFHDNSLGFVSGAMHTAESIKFGIVGAIHHPQINYAHVNYSNTPWTTKPWQSINYASCHDNHTLFDKLQISRTNVDLDTIIAMDKLANAIVLTSQGTPFLHAGSEMLRTKYGEHNSYKSPDSINQINWNWKNDHTEVFDYYKNLIKLRKEHPAFHMTSESDVRKHLKFQKTNDVLVSFTLVDHANNDNWKNILVIYNASNEKIDFKIEGVWHEAVSGSTFDLKGSRVLKSVIDVPALSMYIVFQK</sequence>
<dbReference type="InterPro" id="IPR011840">
    <property type="entry name" value="PulA_typeI"/>
</dbReference>
<dbReference type="GO" id="GO:0005975">
    <property type="term" value="P:carbohydrate metabolic process"/>
    <property type="evidence" value="ECO:0007669"/>
    <property type="project" value="InterPro"/>
</dbReference>
<dbReference type="Proteomes" id="UP000186953">
    <property type="component" value="Unassembled WGS sequence"/>
</dbReference>
<keyword evidence="4" id="KW-1185">Reference proteome</keyword>
<dbReference type="Pfam" id="PF00128">
    <property type="entry name" value="Alpha-amylase"/>
    <property type="match status" value="1"/>
</dbReference>
<evidence type="ECO:0000313" key="4">
    <source>
        <dbReference type="Proteomes" id="UP000186953"/>
    </source>
</evidence>
<reference evidence="4" key="1">
    <citation type="submission" date="2017-01" db="EMBL/GenBank/DDBJ databases">
        <authorList>
            <person name="Varghese N."/>
            <person name="Submissions S."/>
        </authorList>
    </citation>
    <scope>NUCLEOTIDE SEQUENCE [LARGE SCALE GENOMIC DNA]</scope>
    <source>
        <strain evidence="4">DSM 15366</strain>
    </source>
</reference>
<dbReference type="CDD" id="cd02860">
    <property type="entry name" value="E_set_Pullulanase"/>
    <property type="match status" value="1"/>
</dbReference>
<dbReference type="STRING" id="228959.SAMN05421797_11259"/>
<feature type="domain" description="Glycosyl hydrolase family 13 catalytic" evidence="2">
    <location>
        <begin position="154"/>
        <end position="552"/>
    </location>
</feature>
<dbReference type="CDD" id="cd11341">
    <property type="entry name" value="AmyAc_Pullulanase_LD-like"/>
    <property type="match status" value="1"/>
</dbReference>
<organism evidence="3 4">
    <name type="scientific">Maribacter ulvicola</name>
    <dbReference type="NCBI Taxonomy" id="228959"/>
    <lineage>
        <taxon>Bacteria</taxon>
        <taxon>Pseudomonadati</taxon>
        <taxon>Bacteroidota</taxon>
        <taxon>Flavobacteriia</taxon>
        <taxon>Flavobacteriales</taxon>
        <taxon>Flavobacteriaceae</taxon>
        <taxon>Maribacter</taxon>
    </lineage>
</organism>
<accession>A0A1N7AKI3</accession>
<dbReference type="NCBIfam" id="TIGR02104">
    <property type="entry name" value="pulA_typeI"/>
    <property type="match status" value="1"/>
</dbReference>
<dbReference type="InterPro" id="IPR013780">
    <property type="entry name" value="Glyco_hydro_b"/>
</dbReference>
<dbReference type="InterPro" id="IPR049117">
    <property type="entry name" value="pulA_all-beta"/>
</dbReference>
<dbReference type="SUPFAM" id="SSF51445">
    <property type="entry name" value="(Trans)glycosidases"/>
    <property type="match status" value="1"/>
</dbReference>
<dbReference type="InterPro" id="IPR014756">
    <property type="entry name" value="Ig_E-set"/>
</dbReference>
<dbReference type="PANTHER" id="PTHR43002">
    <property type="entry name" value="GLYCOGEN DEBRANCHING ENZYME"/>
    <property type="match status" value="1"/>
</dbReference>
<evidence type="ECO:0000313" key="3">
    <source>
        <dbReference type="EMBL" id="SIR39493.1"/>
    </source>
</evidence>
<protein>
    <submittedName>
        <fullName evidence="3">Pullulanase</fullName>
    </submittedName>
</protein>
<dbReference type="InterPro" id="IPR004193">
    <property type="entry name" value="Glyco_hydro_13_N"/>
</dbReference>
<gene>
    <name evidence="3" type="ORF">SAMN05421797_11259</name>
</gene>
<dbReference type="Pfam" id="PF21653">
    <property type="entry name" value="pulA_all-beta"/>
    <property type="match status" value="1"/>
</dbReference>
<dbReference type="InterPro" id="IPR017853">
    <property type="entry name" value="GH"/>
</dbReference>
<dbReference type="EMBL" id="FTMA01000012">
    <property type="protein sequence ID" value="SIR39493.1"/>
    <property type="molecule type" value="Genomic_DNA"/>
</dbReference>
<evidence type="ECO:0000259" key="2">
    <source>
        <dbReference type="SMART" id="SM00642"/>
    </source>
</evidence>
<dbReference type="SUPFAM" id="SSF81296">
    <property type="entry name" value="E set domains"/>
    <property type="match status" value="1"/>
</dbReference>
<dbReference type="OrthoDB" id="9805159at2"/>